<protein>
    <recommendedName>
        <fullName evidence="4">Carboxypeptidase-like regulatory domain-containing protein</fullName>
    </recommendedName>
</protein>
<sequence length="392" mass="45409">MKKILLFVLLVVSPFVVAQNVLYKGVVKDFETDSPVPYVSITAKGSNSSTVTNIDGKFQIWVSPDTKELTFSHLSYKLKSLSLNSKNRESLTIYLDIAAYELEELLIPNRPIKDIILEVLDNSQKQFSNDVVLNTYYREMLTINNEINTFGDGMLDFYYKDKKESDIIVNQSRFARFKSEEFKAYEASPLTLHLLNMQELVTDAFQFTTMRKIVKEKEYGLSLTQKTGADGRTLTILHFEPESNAKKVALKGTMVYDEEKKLVLDIEMSIHPDFIENLTMRNRVFFRFKPNNVVRKTIFNIDGNRYYLSYKMGRIHGTVERETERFYAGGNYELVIVDTKMGNLQPNPDLIYHEPTLERLGKNYTTPYWKEHNTLVLSEKEKAVLGRLNEVE</sequence>
<dbReference type="Gene3D" id="2.60.40.1120">
    <property type="entry name" value="Carboxypeptidase-like, regulatory domain"/>
    <property type="match status" value="1"/>
</dbReference>
<evidence type="ECO:0008006" key="4">
    <source>
        <dbReference type="Google" id="ProtNLM"/>
    </source>
</evidence>
<evidence type="ECO:0000313" key="2">
    <source>
        <dbReference type="EMBL" id="PJR03927.1"/>
    </source>
</evidence>
<feature type="chain" id="PRO_5014942244" description="Carboxypeptidase-like regulatory domain-containing protein" evidence="1">
    <location>
        <begin position="19"/>
        <end position="392"/>
    </location>
</feature>
<organism evidence="2 3">
    <name type="scientific">Avrilella dinanensis</name>
    <dbReference type="NCBI Taxonomy" id="2008672"/>
    <lineage>
        <taxon>Bacteria</taxon>
        <taxon>Pseudomonadati</taxon>
        <taxon>Bacteroidota</taxon>
        <taxon>Flavobacteriia</taxon>
        <taxon>Flavobacteriales</taxon>
        <taxon>Flavobacteriaceae</taxon>
        <taxon>Avrilella</taxon>
    </lineage>
</organism>
<accession>A0A2M9R4Z6</accession>
<dbReference type="Pfam" id="PF13715">
    <property type="entry name" value="CarbopepD_reg_2"/>
    <property type="match status" value="1"/>
</dbReference>
<dbReference type="RefSeq" id="WP_100677493.1">
    <property type="nucleotide sequence ID" value="NZ_NIPO01000001.1"/>
</dbReference>
<proteinExistence type="predicted"/>
<dbReference type="SUPFAM" id="SSF49464">
    <property type="entry name" value="Carboxypeptidase regulatory domain-like"/>
    <property type="match status" value="1"/>
</dbReference>
<gene>
    <name evidence="2" type="ORF">CDL10_04850</name>
</gene>
<keyword evidence="3" id="KW-1185">Reference proteome</keyword>
<dbReference type="AlphaFoldDB" id="A0A2M9R4Z6"/>
<feature type="signal peptide" evidence="1">
    <location>
        <begin position="1"/>
        <end position="18"/>
    </location>
</feature>
<evidence type="ECO:0000313" key="3">
    <source>
        <dbReference type="Proteomes" id="UP000231960"/>
    </source>
</evidence>
<dbReference type="Proteomes" id="UP000231960">
    <property type="component" value="Unassembled WGS sequence"/>
</dbReference>
<dbReference type="EMBL" id="NIPO01000001">
    <property type="protein sequence ID" value="PJR03927.1"/>
    <property type="molecule type" value="Genomic_DNA"/>
</dbReference>
<dbReference type="InterPro" id="IPR008969">
    <property type="entry name" value="CarboxyPept-like_regulatory"/>
</dbReference>
<name>A0A2M9R4Z6_9FLAO</name>
<comment type="caution">
    <text evidence="2">The sequence shown here is derived from an EMBL/GenBank/DDBJ whole genome shotgun (WGS) entry which is preliminary data.</text>
</comment>
<keyword evidence="1" id="KW-0732">Signal</keyword>
<dbReference type="OrthoDB" id="766873at2"/>
<reference evidence="2 3" key="1">
    <citation type="submission" date="2017-06" db="EMBL/GenBank/DDBJ databases">
        <title>Description of Avrilella dinanensis gen. nov. sp. nov.</title>
        <authorList>
            <person name="Leyer C."/>
            <person name="Sassi M."/>
            <person name="Minet J."/>
            <person name="Kayal S."/>
            <person name="Cattoir V."/>
        </authorList>
    </citation>
    <scope>NUCLEOTIDE SEQUENCE [LARGE SCALE GENOMIC DNA]</scope>
    <source>
        <strain evidence="2 3">UR159</strain>
    </source>
</reference>
<evidence type="ECO:0000256" key="1">
    <source>
        <dbReference type="SAM" id="SignalP"/>
    </source>
</evidence>